<name>G7I112_9CORY</name>
<comment type="caution">
    <text evidence="1">The sequence shown here is derived from an EMBL/GenBank/DDBJ whole genome shotgun (WGS) entry which is preliminary data.</text>
</comment>
<accession>G7I112</accession>
<dbReference type="Proteomes" id="UP000004840">
    <property type="component" value="Unassembled WGS sequence"/>
</dbReference>
<protein>
    <submittedName>
        <fullName evidence="1">Putative glutaredoxin</fullName>
    </submittedName>
</protein>
<proteinExistence type="predicted"/>
<dbReference type="Pfam" id="PF05768">
    <property type="entry name" value="Glrx-like"/>
    <property type="match status" value="1"/>
</dbReference>
<evidence type="ECO:0000313" key="2">
    <source>
        <dbReference type="Proteomes" id="UP000004840"/>
    </source>
</evidence>
<dbReference type="AlphaFoldDB" id="G7I112"/>
<evidence type="ECO:0000313" key="1">
    <source>
        <dbReference type="EMBL" id="CCE56122.1"/>
    </source>
</evidence>
<dbReference type="EMBL" id="CAFW01000097">
    <property type="protein sequence ID" value="CCE56122.1"/>
    <property type="molecule type" value="Genomic_DNA"/>
</dbReference>
<dbReference type="SUPFAM" id="SSF52833">
    <property type="entry name" value="Thioredoxin-like"/>
    <property type="match status" value="1"/>
</dbReference>
<reference evidence="1 2" key="1">
    <citation type="journal article" date="2012" name="J. Bacteriol.">
        <title>Genome Sequence of Corynebacterium casei UCMA 3821, Isolated from a Smear-Ripened Cheese.</title>
        <authorList>
            <person name="Monnet C."/>
            <person name="Loux V."/>
            <person name="Bento P."/>
            <person name="Gibrat J.F."/>
            <person name="Straub C."/>
            <person name="Bonnarme P."/>
            <person name="Landaud S."/>
            <person name="Irlinger F."/>
        </authorList>
    </citation>
    <scope>NUCLEOTIDE SEQUENCE [LARGE SCALE GENOMIC DNA]</scope>
    <source>
        <strain evidence="1 2">UCMA 3821</strain>
    </source>
</reference>
<sequence length="101" mass="11291">MRLAEPRRKKPSGLLMLLRRRTAIHTVELMVRTTCGSCKRVHEQIKPVVADAGAKLVVRNVDHDKELAAEYGDRVPVVVVDSEEFSAWEVDNAELAAELAQ</sequence>
<dbReference type="Gene3D" id="3.40.30.10">
    <property type="entry name" value="Glutaredoxin"/>
    <property type="match status" value="1"/>
</dbReference>
<dbReference type="InterPro" id="IPR036249">
    <property type="entry name" value="Thioredoxin-like_sf"/>
</dbReference>
<organism evidence="1 2">
    <name type="scientific">Corynebacterium casei UCMA 3821</name>
    <dbReference type="NCBI Taxonomy" id="1110505"/>
    <lineage>
        <taxon>Bacteria</taxon>
        <taxon>Bacillati</taxon>
        <taxon>Actinomycetota</taxon>
        <taxon>Actinomycetes</taxon>
        <taxon>Mycobacteriales</taxon>
        <taxon>Corynebacteriaceae</taxon>
        <taxon>Corynebacterium</taxon>
    </lineage>
</organism>
<gene>
    <name evidence="1" type="ORF">CCAS_13310</name>
</gene>
<dbReference type="InterPro" id="IPR008554">
    <property type="entry name" value="Glutaredoxin-like"/>
</dbReference>